<proteinExistence type="predicted"/>
<protein>
    <submittedName>
        <fullName evidence="1">UBN2 domain-containing protein</fullName>
    </submittedName>
</protein>
<dbReference type="OrthoDB" id="1711498at2759"/>
<dbReference type="PANTHER" id="PTHR35317">
    <property type="entry name" value="OS04G0629600 PROTEIN"/>
    <property type="match status" value="1"/>
</dbReference>
<accession>A0A1Q3D437</accession>
<dbReference type="Pfam" id="PF14223">
    <property type="entry name" value="Retrotran_gag_2"/>
    <property type="match status" value="1"/>
</dbReference>
<dbReference type="EMBL" id="BDDD01004246">
    <property type="protein sequence ID" value="GAV87267.1"/>
    <property type="molecule type" value="Genomic_DNA"/>
</dbReference>
<feature type="non-terminal residue" evidence="1">
    <location>
        <position position="119"/>
    </location>
</feature>
<evidence type="ECO:0000313" key="1">
    <source>
        <dbReference type="EMBL" id="GAV87267.1"/>
    </source>
</evidence>
<gene>
    <name evidence="1" type="ORF">CFOL_v3_30693</name>
</gene>
<dbReference type="Proteomes" id="UP000187406">
    <property type="component" value="Unassembled WGS sequence"/>
</dbReference>
<dbReference type="AlphaFoldDB" id="A0A1Q3D437"/>
<sequence length="119" mass="13743">LFPRIIGTNTVKEAWDTLKEEFQGSERTRAIRLLHLRIEYANLKMKASESVKDFVSRLMEIVNQMKIYGKKFTDQIVVEKVLISLTENFDSKISAIEESKDLSTLTVIDLIKSLQAHEQ</sequence>
<evidence type="ECO:0000313" key="2">
    <source>
        <dbReference type="Proteomes" id="UP000187406"/>
    </source>
</evidence>
<dbReference type="InParanoid" id="A0A1Q3D437"/>
<keyword evidence="2" id="KW-1185">Reference proteome</keyword>
<reference evidence="2" key="1">
    <citation type="submission" date="2016-04" db="EMBL/GenBank/DDBJ databases">
        <title>Cephalotus genome sequencing.</title>
        <authorList>
            <person name="Fukushima K."/>
            <person name="Hasebe M."/>
            <person name="Fang X."/>
        </authorList>
    </citation>
    <scope>NUCLEOTIDE SEQUENCE [LARGE SCALE GENOMIC DNA]</scope>
    <source>
        <strain evidence="2">cv. St1</strain>
    </source>
</reference>
<dbReference type="PANTHER" id="PTHR35317:SF31">
    <property type="entry name" value="DUF4219 DOMAIN-CONTAINING PROTEIN"/>
    <property type="match status" value="1"/>
</dbReference>
<organism evidence="1 2">
    <name type="scientific">Cephalotus follicularis</name>
    <name type="common">Albany pitcher plant</name>
    <dbReference type="NCBI Taxonomy" id="3775"/>
    <lineage>
        <taxon>Eukaryota</taxon>
        <taxon>Viridiplantae</taxon>
        <taxon>Streptophyta</taxon>
        <taxon>Embryophyta</taxon>
        <taxon>Tracheophyta</taxon>
        <taxon>Spermatophyta</taxon>
        <taxon>Magnoliopsida</taxon>
        <taxon>eudicotyledons</taxon>
        <taxon>Gunneridae</taxon>
        <taxon>Pentapetalae</taxon>
        <taxon>rosids</taxon>
        <taxon>fabids</taxon>
        <taxon>Oxalidales</taxon>
        <taxon>Cephalotaceae</taxon>
        <taxon>Cephalotus</taxon>
    </lineage>
</organism>
<name>A0A1Q3D437_CEPFO</name>
<feature type="non-terminal residue" evidence="1">
    <location>
        <position position="1"/>
    </location>
</feature>
<comment type="caution">
    <text evidence="1">The sequence shown here is derived from an EMBL/GenBank/DDBJ whole genome shotgun (WGS) entry which is preliminary data.</text>
</comment>